<accession>A0A0A9ATV0</accession>
<organism evidence="1">
    <name type="scientific">Arundo donax</name>
    <name type="common">Giant reed</name>
    <name type="synonym">Donax arundinaceus</name>
    <dbReference type="NCBI Taxonomy" id="35708"/>
    <lineage>
        <taxon>Eukaryota</taxon>
        <taxon>Viridiplantae</taxon>
        <taxon>Streptophyta</taxon>
        <taxon>Embryophyta</taxon>
        <taxon>Tracheophyta</taxon>
        <taxon>Spermatophyta</taxon>
        <taxon>Magnoliopsida</taxon>
        <taxon>Liliopsida</taxon>
        <taxon>Poales</taxon>
        <taxon>Poaceae</taxon>
        <taxon>PACMAD clade</taxon>
        <taxon>Arundinoideae</taxon>
        <taxon>Arundineae</taxon>
        <taxon>Arundo</taxon>
    </lineage>
</organism>
<dbReference type="EMBL" id="GBRH01244587">
    <property type="protein sequence ID" value="JAD53308.1"/>
    <property type="molecule type" value="Transcribed_RNA"/>
</dbReference>
<reference evidence="1" key="1">
    <citation type="submission" date="2014-09" db="EMBL/GenBank/DDBJ databases">
        <authorList>
            <person name="Magalhaes I.L.F."/>
            <person name="Oliveira U."/>
            <person name="Santos F.R."/>
            <person name="Vidigal T.H.D.A."/>
            <person name="Brescovit A.D."/>
            <person name="Santos A.J."/>
        </authorList>
    </citation>
    <scope>NUCLEOTIDE SEQUENCE</scope>
    <source>
        <tissue evidence="1">Shoot tissue taken approximately 20 cm above the soil surface</tissue>
    </source>
</reference>
<dbReference type="AlphaFoldDB" id="A0A0A9ATV0"/>
<proteinExistence type="predicted"/>
<protein>
    <submittedName>
        <fullName evidence="1">Uncharacterized protein</fullName>
    </submittedName>
</protein>
<reference evidence="1" key="2">
    <citation type="journal article" date="2015" name="Data Brief">
        <title>Shoot transcriptome of the giant reed, Arundo donax.</title>
        <authorList>
            <person name="Barrero R.A."/>
            <person name="Guerrero F.D."/>
            <person name="Moolhuijzen P."/>
            <person name="Goolsby J.A."/>
            <person name="Tidwell J."/>
            <person name="Bellgard S.E."/>
            <person name="Bellgard M.I."/>
        </authorList>
    </citation>
    <scope>NUCLEOTIDE SEQUENCE</scope>
    <source>
        <tissue evidence="1">Shoot tissue taken approximately 20 cm above the soil surface</tissue>
    </source>
</reference>
<evidence type="ECO:0000313" key="1">
    <source>
        <dbReference type="EMBL" id="JAD53308.1"/>
    </source>
</evidence>
<name>A0A0A9ATV0_ARUDO</name>
<sequence>MALEFQSQVKSCNRVQYLIYVTLSNITIVQM</sequence>